<evidence type="ECO:0000313" key="12">
    <source>
        <dbReference type="EMBL" id="GAV06298.1"/>
    </source>
</evidence>
<keyword evidence="13" id="KW-1185">Reference proteome</keyword>
<keyword evidence="2" id="KW-1003">Cell membrane</keyword>
<feature type="transmembrane region" description="Helical" evidence="10">
    <location>
        <begin position="12"/>
        <end position="34"/>
    </location>
</feature>
<feature type="transmembrane region" description="Helical" evidence="10">
    <location>
        <begin position="175"/>
        <end position="195"/>
    </location>
</feature>
<evidence type="ECO:0000256" key="1">
    <source>
        <dbReference type="ARBA" id="ARBA00004651"/>
    </source>
</evidence>
<evidence type="ECO:0000259" key="11">
    <source>
        <dbReference type="PROSITE" id="PS50262"/>
    </source>
</evidence>
<evidence type="ECO:0000256" key="6">
    <source>
        <dbReference type="ARBA" id="ARBA00023136"/>
    </source>
</evidence>
<evidence type="ECO:0000256" key="2">
    <source>
        <dbReference type="ARBA" id="ARBA00022475"/>
    </source>
</evidence>
<dbReference type="GO" id="GO:0004930">
    <property type="term" value="F:G protein-coupled receptor activity"/>
    <property type="evidence" value="ECO:0007669"/>
    <property type="project" value="UniProtKB-KW"/>
</dbReference>
<feature type="transmembrane region" description="Helical" evidence="10">
    <location>
        <begin position="103"/>
        <end position="127"/>
    </location>
</feature>
<gene>
    <name evidence="12" type="primary">RvY_16312-1</name>
    <name evidence="12" type="synonym">RvY_16312.1</name>
    <name evidence="12" type="ORF">RvY_16312</name>
</gene>
<dbReference type="Proteomes" id="UP000186922">
    <property type="component" value="Unassembled WGS sequence"/>
</dbReference>
<keyword evidence="3 10" id="KW-0812">Transmembrane</keyword>
<sequence>MSGKSNELNCGAFFVSYISFYMTGYYNASALASVRFLAGISNRLYHRWTSRPALLTHIGLSWLIGLGLNVVPYILSPSKDPLYRNNPPFNDCGSTSTVTAFTAVWMFGGNLSPLIGAVLTYAILFIVTEIKRCKLRSMLAPAVDGSLAPPAQNPEGGSHQHPANQAQRRAKLTRVLFISSLWNAICFLPIPLMMITNPIKFYMNLSLQLWLRTLNLFGYAFNPLIFLTLNHDYRKCVSKLVKGQWSQRSPAPMLVGTNSNAGRQGAAAS</sequence>
<name>A0A1D1W2E4_RAMVA</name>
<dbReference type="SUPFAM" id="SSF81321">
    <property type="entry name" value="Family A G protein-coupled receptor-like"/>
    <property type="match status" value="1"/>
</dbReference>
<dbReference type="Gene3D" id="1.20.1070.10">
    <property type="entry name" value="Rhodopsin 7-helix transmembrane proteins"/>
    <property type="match status" value="1"/>
</dbReference>
<dbReference type="InterPro" id="IPR017452">
    <property type="entry name" value="GPCR_Rhodpsn_7TM"/>
</dbReference>
<evidence type="ECO:0000256" key="8">
    <source>
        <dbReference type="ARBA" id="ARBA00023180"/>
    </source>
</evidence>
<keyword evidence="7" id="KW-0675">Receptor</keyword>
<dbReference type="PANTHER" id="PTHR24246">
    <property type="entry name" value="OLFACTORY RECEPTOR AND ADENOSINE RECEPTOR"/>
    <property type="match status" value="1"/>
</dbReference>
<comment type="caution">
    <text evidence="12">The sequence shown here is derived from an EMBL/GenBank/DDBJ whole genome shotgun (WGS) entry which is preliminary data.</text>
</comment>
<evidence type="ECO:0000256" key="9">
    <source>
        <dbReference type="ARBA" id="ARBA00023224"/>
    </source>
</evidence>
<comment type="subcellular location">
    <subcellularLocation>
        <location evidence="1">Cell membrane</location>
        <topology evidence="1">Multi-pass membrane protein</topology>
    </subcellularLocation>
</comment>
<evidence type="ECO:0000313" key="13">
    <source>
        <dbReference type="Proteomes" id="UP000186922"/>
    </source>
</evidence>
<keyword evidence="4 10" id="KW-1133">Transmembrane helix</keyword>
<evidence type="ECO:0000256" key="5">
    <source>
        <dbReference type="ARBA" id="ARBA00023040"/>
    </source>
</evidence>
<accession>A0A1D1W2E4</accession>
<dbReference type="OrthoDB" id="10037617at2759"/>
<protein>
    <recommendedName>
        <fullName evidence="11">G-protein coupled receptors family 1 profile domain-containing protein</fullName>
    </recommendedName>
</protein>
<keyword evidence="9" id="KW-0807">Transducer</keyword>
<evidence type="ECO:0000256" key="10">
    <source>
        <dbReference type="SAM" id="Phobius"/>
    </source>
</evidence>
<dbReference type="CDD" id="cd00637">
    <property type="entry name" value="7tm_classA_rhodopsin-like"/>
    <property type="match status" value="1"/>
</dbReference>
<evidence type="ECO:0000256" key="3">
    <source>
        <dbReference type="ARBA" id="ARBA00022692"/>
    </source>
</evidence>
<proteinExistence type="predicted"/>
<keyword evidence="8" id="KW-0325">Glycoprotein</keyword>
<keyword evidence="6 10" id="KW-0472">Membrane</keyword>
<dbReference type="InterPro" id="IPR000276">
    <property type="entry name" value="GPCR_Rhodpsn"/>
</dbReference>
<dbReference type="PROSITE" id="PS50262">
    <property type="entry name" value="G_PROTEIN_RECEP_F1_2"/>
    <property type="match status" value="1"/>
</dbReference>
<feature type="transmembrane region" description="Helical" evidence="10">
    <location>
        <begin position="54"/>
        <end position="75"/>
    </location>
</feature>
<dbReference type="GO" id="GO:0005886">
    <property type="term" value="C:plasma membrane"/>
    <property type="evidence" value="ECO:0007669"/>
    <property type="project" value="UniProtKB-SubCell"/>
</dbReference>
<feature type="transmembrane region" description="Helical" evidence="10">
    <location>
        <begin position="207"/>
        <end position="229"/>
    </location>
</feature>
<dbReference type="PANTHER" id="PTHR24246:SF27">
    <property type="entry name" value="ADENOSINE RECEPTOR, ISOFORM A"/>
    <property type="match status" value="1"/>
</dbReference>
<dbReference type="EMBL" id="BDGG01000013">
    <property type="protein sequence ID" value="GAV06298.1"/>
    <property type="molecule type" value="Genomic_DNA"/>
</dbReference>
<reference evidence="12 13" key="1">
    <citation type="journal article" date="2016" name="Nat. Commun.">
        <title>Extremotolerant tardigrade genome and improved radiotolerance of human cultured cells by tardigrade-unique protein.</title>
        <authorList>
            <person name="Hashimoto T."/>
            <person name="Horikawa D.D."/>
            <person name="Saito Y."/>
            <person name="Kuwahara H."/>
            <person name="Kozuka-Hata H."/>
            <person name="Shin-I T."/>
            <person name="Minakuchi Y."/>
            <person name="Ohishi K."/>
            <person name="Motoyama A."/>
            <person name="Aizu T."/>
            <person name="Enomoto A."/>
            <person name="Kondo K."/>
            <person name="Tanaka S."/>
            <person name="Hara Y."/>
            <person name="Koshikawa S."/>
            <person name="Sagara H."/>
            <person name="Miura T."/>
            <person name="Yokobori S."/>
            <person name="Miyagawa K."/>
            <person name="Suzuki Y."/>
            <person name="Kubo T."/>
            <person name="Oyama M."/>
            <person name="Kohara Y."/>
            <person name="Fujiyama A."/>
            <person name="Arakawa K."/>
            <person name="Katayama T."/>
            <person name="Toyoda A."/>
            <person name="Kunieda T."/>
        </authorList>
    </citation>
    <scope>NUCLEOTIDE SEQUENCE [LARGE SCALE GENOMIC DNA]</scope>
    <source>
        <strain evidence="12 13">YOKOZUNA-1</strain>
    </source>
</reference>
<feature type="domain" description="G-protein coupled receptors family 1 profile" evidence="11">
    <location>
        <begin position="1"/>
        <end position="226"/>
    </location>
</feature>
<evidence type="ECO:0000256" key="7">
    <source>
        <dbReference type="ARBA" id="ARBA00023170"/>
    </source>
</evidence>
<keyword evidence="5" id="KW-0297">G-protein coupled receptor</keyword>
<organism evidence="12 13">
    <name type="scientific">Ramazzottius varieornatus</name>
    <name type="common">Water bear</name>
    <name type="synonym">Tardigrade</name>
    <dbReference type="NCBI Taxonomy" id="947166"/>
    <lineage>
        <taxon>Eukaryota</taxon>
        <taxon>Metazoa</taxon>
        <taxon>Ecdysozoa</taxon>
        <taxon>Tardigrada</taxon>
        <taxon>Eutardigrada</taxon>
        <taxon>Parachela</taxon>
        <taxon>Hypsibioidea</taxon>
        <taxon>Ramazzottiidae</taxon>
        <taxon>Ramazzottius</taxon>
    </lineage>
</organism>
<dbReference type="Pfam" id="PF00001">
    <property type="entry name" value="7tm_1"/>
    <property type="match status" value="1"/>
</dbReference>
<evidence type="ECO:0000256" key="4">
    <source>
        <dbReference type="ARBA" id="ARBA00022989"/>
    </source>
</evidence>
<dbReference type="AlphaFoldDB" id="A0A1D1W2E4"/>